<dbReference type="InterPro" id="IPR000719">
    <property type="entry name" value="Prot_kinase_dom"/>
</dbReference>
<reference evidence="3" key="1">
    <citation type="submission" date="2015-09" db="EMBL/GenBank/DDBJ databases">
        <authorList>
            <consortium name="Pathogen Informatics"/>
        </authorList>
    </citation>
    <scope>NUCLEOTIDE SEQUENCE [LARGE SCALE GENOMIC DNA]</scope>
    <source>
        <strain evidence="3">Lake Konstanz</strain>
    </source>
</reference>
<dbReference type="VEuPathDB" id="TriTrypDB:BSAL_28915"/>
<dbReference type="OrthoDB" id="1668230at2759"/>
<keyword evidence="3" id="KW-1185">Reference proteome</keyword>
<accession>A0A0S4JH43</accession>
<name>A0A0S4JH43_BODSA</name>
<dbReference type="GO" id="GO:0004672">
    <property type="term" value="F:protein kinase activity"/>
    <property type="evidence" value="ECO:0007669"/>
    <property type="project" value="InterPro"/>
</dbReference>
<dbReference type="GO" id="GO:0005524">
    <property type="term" value="F:ATP binding"/>
    <property type="evidence" value="ECO:0007669"/>
    <property type="project" value="InterPro"/>
</dbReference>
<dbReference type="EMBL" id="CYKH01001866">
    <property type="protein sequence ID" value="CUG90809.1"/>
    <property type="molecule type" value="Genomic_DNA"/>
</dbReference>
<sequence>MHNSRLAQHQLRQRNRLPLLLLGEKGPHDCCCPFGLTRQDVKRCVGINAAVIARHDVALLLHVAHRNVVGVVGLVDVNSHESYVLLEDDHCGIALLTREMIDNLRARLGPAAFTRQVLQWGLDVATGLMHMHFNKVPHLNIRTSAIVVCGGTAKVNALGVAQRLSLLSIASPDTLNHFPTDVHCLGVLLRIADARNDRPPPRSTWASCLYPPSVAVGVGCCHRADRMHFNKVPHLNIRTSAIIVYGGTAKVNALGVAQRLSLLSIASPDTLNHFPTDVHCLGVLLRELLTGGAPCGGDHQSDPDATDLRWPSSPCVPGVKVLILQLLLADPRLRGTLTSALQRMQELLDVAVTDAEEQPQPVRPMGLCPWAPGWFGTVDDRENIRSALQRRPTFKKNSASNQHSATVVLATTDNAEALNRMSLHATTPDTVLAVSKSLCSVQFRNSSLLRAPFCTTSVVDAVVRMSAHATTPDAVRWLSAAICHLVTNADATVKAAFVTSVVADAVVAMSTSATTPEAVRWLSTALSLIASDAITTSAIACLRPRPSPVQLQDCRTTLQRQASSVGCLPRCVMSLAMLPNPQRTRFRAWMSLMRSCGCRHALRRPMPSTFAFLDGSSAGFSSEGTHMHCI</sequence>
<dbReference type="PROSITE" id="PS50011">
    <property type="entry name" value="PROTEIN_KINASE_DOM"/>
    <property type="match status" value="1"/>
</dbReference>
<evidence type="ECO:0000259" key="1">
    <source>
        <dbReference type="PROSITE" id="PS50011"/>
    </source>
</evidence>
<proteinExistence type="predicted"/>
<dbReference type="Gene3D" id="1.10.510.10">
    <property type="entry name" value="Transferase(Phosphotransferase) domain 1"/>
    <property type="match status" value="1"/>
</dbReference>
<protein>
    <recommendedName>
        <fullName evidence="1">Protein kinase domain-containing protein</fullName>
    </recommendedName>
</protein>
<gene>
    <name evidence="2" type="ORF">BSAL_28915</name>
</gene>
<dbReference type="SUPFAM" id="SSF56112">
    <property type="entry name" value="Protein kinase-like (PK-like)"/>
    <property type="match status" value="1"/>
</dbReference>
<dbReference type="AlphaFoldDB" id="A0A0S4JH43"/>
<dbReference type="Proteomes" id="UP000051952">
    <property type="component" value="Unassembled WGS sequence"/>
</dbReference>
<dbReference type="InterPro" id="IPR011009">
    <property type="entry name" value="Kinase-like_dom_sf"/>
</dbReference>
<evidence type="ECO:0000313" key="3">
    <source>
        <dbReference type="Proteomes" id="UP000051952"/>
    </source>
</evidence>
<evidence type="ECO:0000313" key="2">
    <source>
        <dbReference type="EMBL" id="CUG90809.1"/>
    </source>
</evidence>
<organism evidence="2 3">
    <name type="scientific">Bodo saltans</name>
    <name type="common">Flagellated protozoan</name>
    <dbReference type="NCBI Taxonomy" id="75058"/>
    <lineage>
        <taxon>Eukaryota</taxon>
        <taxon>Discoba</taxon>
        <taxon>Euglenozoa</taxon>
        <taxon>Kinetoplastea</taxon>
        <taxon>Metakinetoplastina</taxon>
        <taxon>Eubodonida</taxon>
        <taxon>Bodonidae</taxon>
        <taxon>Bodo</taxon>
    </lineage>
</organism>
<feature type="domain" description="Protein kinase" evidence="1">
    <location>
        <begin position="1"/>
        <end position="348"/>
    </location>
</feature>